<keyword evidence="3 6" id="KW-0812">Transmembrane</keyword>
<feature type="transmembrane region" description="Helical" evidence="6">
    <location>
        <begin position="7"/>
        <end position="24"/>
    </location>
</feature>
<evidence type="ECO:0000256" key="6">
    <source>
        <dbReference type="SAM" id="Phobius"/>
    </source>
</evidence>
<sequence length="349" mass="36890">MDDTHTIKNLLIGIFLILVFGAVYFARDMLLPIVVGVLVALTLSPIVRGGARVGVPQPVSACLLIFGATVLCGVGVYALSGPASEILDSAPEVGAELKRKLGFLSDSLAAMQDATDEVENLANGDAVAPTVAIQQPSLLAFAAGSVASFLSLGFVGMILALFILASGDLFYVKLVNALPNFADKKLAVKTVRDVERRLSHYLLTITLINAGLGVCIAGALYWLGLPDAVLWGVLAFALNFIPFVGAMIGVLAIGAYSIIAFDTLASGMVVPLVYLFLTSLEGQIITPSVLGKRLELNTVSVFLAVIVWSWLWNVPGALMAVPFLVVTKVICDNVEPLKVFGDFLGARKR</sequence>
<dbReference type="GO" id="GO:0055085">
    <property type="term" value="P:transmembrane transport"/>
    <property type="evidence" value="ECO:0007669"/>
    <property type="project" value="TreeGrafter"/>
</dbReference>
<evidence type="ECO:0000313" key="8">
    <source>
        <dbReference type="Proteomes" id="UP000238007"/>
    </source>
</evidence>
<dbReference type="AlphaFoldDB" id="A0A2T0VTE2"/>
<evidence type="ECO:0000256" key="2">
    <source>
        <dbReference type="ARBA" id="ARBA00009773"/>
    </source>
</evidence>
<feature type="transmembrane region" description="Helical" evidence="6">
    <location>
        <begin position="201"/>
        <end position="223"/>
    </location>
</feature>
<keyword evidence="8" id="KW-1185">Reference proteome</keyword>
<feature type="transmembrane region" description="Helical" evidence="6">
    <location>
        <begin position="59"/>
        <end position="79"/>
    </location>
</feature>
<name>A0A2T0VTE2_9RHOB</name>
<evidence type="ECO:0000256" key="5">
    <source>
        <dbReference type="ARBA" id="ARBA00023136"/>
    </source>
</evidence>
<keyword evidence="5 6" id="KW-0472">Membrane</keyword>
<evidence type="ECO:0000256" key="1">
    <source>
        <dbReference type="ARBA" id="ARBA00004141"/>
    </source>
</evidence>
<comment type="caution">
    <text evidence="7">The sequence shown here is derived from an EMBL/GenBank/DDBJ whole genome shotgun (WGS) entry which is preliminary data.</text>
</comment>
<feature type="transmembrane region" description="Helical" evidence="6">
    <location>
        <begin position="138"/>
        <end position="164"/>
    </location>
</feature>
<dbReference type="Proteomes" id="UP000238007">
    <property type="component" value="Unassembled WGS sequence"/>
</dbReference>
<dbReference type="OrthoDB" id="9799225at2"/>
<comment type="subcellular location">
    <subcellularLocation>
        <location evidence="1">Membrane</location>
        <topology evidence="1">Multi-pass membrane protein</topology>
    </subcellularLocation>
</comment>
<feature type="transmembrane region" description="Helical" evidence="6">
    <location>
        <begin position="30"/>
        <end position="47"/>
    </location>
</feature>
<gene>
    <name evidence="7" type="ORF">CLV80_11915</name>
</gene>
<dbReference type="PANTHER" id="PTHR21716:SF16">
    <property type="entry name" value="BLL1467 PROTEIN"/>
    <property type="match status" value="1"/>
</dbReference>
<comment type="similarity">
    <text evidence="2">Belongs to the autoinducer-2 exporter (AI-2E) (TC 2.A.86) family.</text>
</comment>
<dbReference type="GO" id="GO:0016020">
    <property type="term" value="C:membrane"/>
    <property type="evidence" value="ECO:0007669"/>
    <property type="project" value="UniProtKB-SubCell"/>
</dbReference>
<feature type="transmembrane region" description="Helical" evidence="6">
    <location>
        <begin position="259"/>
        <end position="280"/>
    </location>
</feature>
<evidence type="ECO:0000256" key="4">
    <source>
        <dbReference type="ARBA" id="ARBA00022989"/>
    </source>
</evidence>
<feature type="transmembrane region" description="Helical" evidence="6">
    <location>
        <begin position="300"/>
        <end position="326"/>
    </location>
</feature>
<evidence type="ECO:0000256" key="3">
    <source>
        <dbReference type="ARBA" id="ARBA00022692"/>
    </source>
</evidence>
<dbReference type="RefSeq" id="WP_106359313.1">
    <property type="nucleotide sequence ID" value="NZ_PVTP01000019.1"/>
</dbReference>
<accession>A0A2T0VTE2</accession>
<dbReference type="InterPro" id="IPR002549">
    <property type="entry name" value="AI-2E-like"/>
</dbReference>
<evidence type="ECO:0000313" key="7">
    <source>
        <dbReference type="EMBL" id="PRY74342.1"/>
    </source>
</evidence>
<dbReference type="EMBL" id="PVTP01000019">
    <property type="protein sequence ID" value="PRY74342.1"/>
    <property type="molecule type" value="Genomic_DNA"/>
</dbReference>
<reference evidence="7 8" key="1">
    <citation type="submission" date="2018-03" db="EMBL/GenBank/DDBJ databases">
        <title>Genomic Encyclopedia of Archaeal and Bacterial Type Strains, Phase II (KMG-II): from individual species to whole genera.</title>
        <authorList>
            <person name="Goeker M."/>
        </authorList>
    </citation>
    <scope>NUCLEOTIDE SEQUENCE [LARGE SCALE GENOMIC DNA]</scope>
    <source>
        <strain evidence="7 8">DSM 101533</strain>
    </source>
</reference>
<proteinExistence type="inferred from homology"/>
<organism evidence="7 8">
    <name type="scientific">Yoonia maritima</name>
    <dbReference type="NCBI Taxonomy" id="1435347"/>
    <lineage>
        <taxon>Bacteria</taxon>
        <taxon>Pseudomonadati</taxon>
        <taxon>Pseudomonadota</taxon>
        <taxon>Alphaproteobacteria</taxon>
        <taxon>Rhodobacterales</taxon>
        <taxon>Paracoccaceae</taxon>
        <taxon>Yoonia</taxon>
    </lineage>
</organism>
<keyword evidence="4 6" id="KW-1133">Transmembrane helix</keyword>
<feature type="transmembrane region" description="Helical" evidence="6">
    <location>
        <begin position="229"/>
        <end position="252"/>
    </location>
</feature>
<dbReference type="PANTHER" id="PTHR21716">
    <property type="entry name" value="TRANSMEMBRANE PROTEIN"/>
    <property type="match status" value="1"/>
</dbReference>
<dbReference type="Pfam" id="PF01594">
    <property type="entry name" value="AI-2E_transport"/>
    <property type="match status" value="1"/>
</dbReference>
<protein>
    <submittedName>
        <fullName evidence="7">Putative PurR-regulated permease PerM</fullName>
    </submittedName>
</protein>